<evidence type="ECO:0000313" key="5">
    <source>
        <dbReference type="WBParaSite" id="TCNE_0000858001-mRNA-1"/>
    </source>
</evidence>
<evidence type="ECO:0000313" key="3">
    <source>
        <dbReference type="EMBL" id="VDM39901.1"/>
    </source>
</evidence>
<evidence type="ECO:0000259" key="2">
    <source>
        <dbReference type="Pfam" id="PF08839"/>
    </source>
</evidence>
<dbReference type="EMBL" id="UYWY01019944">
    <property type="protein sequence ID" value="VDM39901.1"/>
    <property type="molecule type" value="Genomic_DNA"/>
</dbReference>
<dbReference type="InterPro" id="IPR036390">
    <property type="entry name" value="WH_DNA-bd_sf"/>
</dbReference>
<dbReference type="WBParaSite" id="TCNE_0000858001-mRNA-1">
    <property type="protein sequence ID" value="TCNE_0000858001-mRNA-1"/>
    <property type="gene ID" value="TCNE_0000858001"/>
</dbReference>
<evidence type="ECO:0000256" key="1">
    <source>
        <dbReference type="SAM" id="MobiDB-lite"/>
    </source>
</evidence>
<feature type="domain" description="CDT1 Geminin-binding" evidence="2">
    <location>
        <begin position="203"/>
        <end position="277"/>
    </location>
</feature>
<organism evidence="4 5">
    <name type="scientific">Toxocara canis</name>
    <name type="common">Canine roundworm</name>
    <dbReference type="NCBI Taxonomy" id="6265"/>
    <lineage>
        <taxon>Eukaryota</taxon>
        <taxon>Metazoa</taxon>
        <taxon>Ecdysozoa</taxon>
        <taxon>Nematoda</taxon>
        <taxon>Chromadorea</taxon>
        <taxon>Rhabditida</taxon>
        <taxon>Spirurina</taxon>
        <taxon>Ascaridomorpha</taxon>
        <taxon>Ascaridoidea</taxon>
        <taxon>Toxocaridae</taxon>
        <taxon>Toxocara</taxon>
    </lineage>
</organism>
<dbReference type="Pfam" id="PF08839">
    <property type="entry name" value="CDT1"/>
    <property type="match status" value="1"/>
</dbReference>
<feature type="region of interest" description="Disordered" evidence="1">
    <location>
        <begin position="1"/>
        <end position="21"/>
    </location>
</feature>
<keyword evidence="4" id="KW-1185">Reference proteome</keyword>
<gene>
    <name evidence="3" type="ORF">TCNE_LOCUS8580</name>
</gene>
<reference evidence="3 4" key="2">
    <citation type="submission" date="2018-11" db="EMBL/GenBank/DDBJ databases">
        <authorList>
            <consortium name="Pathogen Informatics"/>
        </authorList>
    </citation>
    <scope>NUCLEOTIDE SEQUENCE [LARGE SCALE GENOMIC DNA]</scope>
</reference>
<sequence>MRHHQHQLTMRDGKVSQKCGGTETRAVDSEIAVGSTSSMCFSFDLKNFAVEKKDAWHSPQPAPAGNTAHPSPHPSSGTDQAELGWRLVSNAETELFTPESACISSTVMPGSPARKVVIGKTIKRRSKNIIELQIRLAAMSSSVQRIRQEQRKLVDREVIYSYIAAFVLGCKAAEGEFVHHPTNVNLSAHSSGISNSSLAKTPGAATVNNELRMEGWRKMVRANIFKYQLHRKVQSEHERFLLKIGLKNTEDVFDGLLWYHPDFNAEEVSDVLEWEIPEPSRDHDSWSMRDYMNSVERRLDATLHKVEEVVKRSLAKRPAVTCGAALSSSQYAVDMKQNPAGLGLLERLSFKS</sequence>
<accession>A0A183UJB0</accession>
<dbReference type="SUPFAM" id="SSF46785">
    <property type="entry name" value="Winged helix' DNA-binding domain"/>
    <property type="match status" value="1"/>
</dbReference>
<reference evidence="5" key="1">
    <citation type="submission" date="2016-06" db="UniProtKB">
        <authorList>
            <consortium name="WormBaseParasite"/>
        </authorList>
    </citation>
    <scope>IDENTIFICATION</scope>
</reference>
<protein>
    <submittedName>
        <fullName evidence="5">CDT1 domain-containing protein</fullName>
    </submittedName>
</protein>
<dbReference type="Proteomes" id="UP000050794">
    <property type="component" value="Unassembled WGS sequence"/>
</dbReference>
<name>A0A183UJB0_TOXCA</name>
<dbReference type="AlphaFoldDB" id="A0A183UJB0"/>
<feature type="region of interest" description="Disordered" evidence="1">
    <location>
        <begin position="55"/>
        <end position="80"/>
    </location>
</feature>
<proteinExistence type="predicted"/>
<evidence type="ECO:0000313" key="4">
    <source>
        <dbReference type="Proteomes" id="UP000050794"/>
    </source>
</evidence>
<dbReference type="InterPro" id="IPR014939">
    <property type="entry name" value="CDT1_Gemini-bd-like"/>
</dbReference>